<evidence type="ECO:0000256" key="5">
    <source>
        <dbReference type="ARBA" id="ARBA00023242"/>
    </source>
</evidence>
<keyword evidence="3" id="KW-0238">DNA-binding</keyword>
<keyword evidence="10" id="KW-1185">Reference proteome</keyword>
<dbReference type="GO" id="GO:0000977">
    <property type="term" value="F:RNA polymerase II transcription regulatory region sequence-specific DNA binding"/>
    <property type="evidence" value="ECO:0007669"/>
    <property type="project" value="InterPro"/>
</dbReference>
<dbReference type="Gene3D" id="3.40.1810.10">
    <property type="entry name" value="Transcription factor, MADS-box"/>
    <property type="match status" value="1"/>
</dbReference>
<dbReference type="GO" id="GO:0009908">
    <property type="term" value="P:flower development"/>
    <property type="evidence" value="ECO:0007669"/>
    <property type="project" value="UniProtKB-ARBA"/>
</dbReference>
<keyword evidence="2" id="KW-0805">Transcription regulation</keyword>
<gene>
    <name evidence="9" type="ORF">DEO72_LG2g1525</name>
</gene>
<evidence type="ECO:0000259" key="8">
    <source>
        <dbReference type="PROSITE" id="PS51297"/>
    </source>
</evidence>
<evidence type="ECO:0000256" key="3">
    <source>
        <dbReference type="ARBA" id="ARBA00023125"/>
    </source>
</evidence>
<proteinExistence type="predicted"/>
<evidence type="ECO:0000256" key="6">
    <source>
        <dbReference type="SAM" id="Coils"/>
    </source>
</evidence>
<evidence type="ECO:0000313" key="9">
    <source>
        <dbReference type="EMBL" id="QCD81200.1"/>
    </source>
</evidence>
<dbReference type="GO" id="GO:0099402">
    <property type="term" value="P:plant organ development"/>
    <property type="evidence" value="ECO:0007669"/>
    <property type="project" value="UniProtKB-ARBA"/>
</dbReference>
<accession>A0A4D6KWM5</accession>
<feature type="domain" description="K-box" evidence="8">
    <location>
        <begin position="89"/>
        <end position="179"/>
    </location>
</feature>
<sequence>MVRGKTQMKRIENETSRQVTFSKRRNGLLKKAFELSVLCDAEVALIIFSTRGRLYEFSSSTSSINKTVERYQRKIKDLGDSHKGIHENTQILKDGDMSMAKRIEYLENSRRKLLGDELDTCSLDELRQVENQLERSLEKIRARKNQLFKEQIEKLKEEEKCLLQVNKRLRQQYMIERRRYLSDEDLEVVTEKREEEVETELFIGRPEKQMTLKLKPGSHERAHKCLHMEN</sequence>
<dbReference type="Pfam" id="PF00319">
    <property type="entry name" value="SRF-TF"/>
    <property type="match status" value="1"/>
</dbReference>
<dbReference type="EMBL" id="CP039346">
    <property type="protein sequence ID" value="QCD81200.1"/>
    <property type="molecule type" value="Genomic_DNA"/>
</dbReference>
<dbReference type="InterPro" id="IPR002100">
    <property type="entry name" value="TF_MADSbox"/>
</dbReference>
<dbReference type="PROSITE" id="PS51297">
    <property type="entry name" value="K_BOX"/>
    <property type="match status" value="1"/>
</dbReference>
<dbReference type="InterPro" id="IPR036879">
    <property type="entry name" value="TF_MADSbox_sf"/>
</dbReference>
<organism evidence="9 10">
    <name type="scientific">Vigna unguiculata</name>
    <name type="common">Cowpea</name>
    <dbReference type="NCBI Taxonomy" id="3917"/>
    <lineage>
        <taxon>Eukaryota</taxon>
        <taxon>Viridiplantae</taxon>
        <taxon>Streptophyta</taxon>
        <taxon>Embryophyta</taxon>
        <taxon>Tracheophyta</taxon>
        <taxon>Spermatophyta</taxon>
        <taxon>Magnoliopsida</taxon>
        <taxon>eudicotyledons</taxon>
        <taxon>Gunneridae</taxon>
        <taxon>Pentapetalae</taxon>
        <taxon>rosids</taxon>
        <taxon>fabids</taxon>
        <taxon>Fabales</taxon>
        <taxon>Fabaceae</taxon>
        <taxon>Papilionoideae</taxon>
        <taxon>50 kb inversion clade</taxon>
        <taxon>NPAAA clade</taxon>
        <taxon>indigoferoid/millettioid clade</taxon>
        <taxon>Phaseoleae</taxon>
        <taxon>Vigna</taxon>
    </lineage>
</organism>
<dbReference type="AlphaFoldDB" id="A0A4D6KWM5"/>
<comment type="subcellular location">
    <subcellularLocation>
        <location evidence="1">Nucleus</location>
    </subcellularLocation>
</comment>
<dbReference type="GO" id="GO:0046983">
    <property type="term" value="F:protein dimerization activity"/>
    <property type="evidence" value="ECO:0007669"/>
    <property type="project" value="InterPro"/>
</dbReference>
<dbReference type="GO" id="GO:0045944">
    <property type="term" value="P:positive regulation of transcription by RNA polymerase II"/>
    <property type="evidence" value="ECO:0007669"/>
    <property type="project" value="InterPro"/>
</dbReference>
<evidence type="ECO:0000313" key="10">
    <source>
        <dbReference type="Proteomes" id="UP000501690"/>
    </source>
</evidence>
<dbReference type="SUPFAM" id="SSF55455">
    <property type="entry name" value="SRF-like"/>
    <property type="match status" value="1"/>
</dbReference>
<evidence type="ECO:0000259" key="7">
    <source>
        <dbReference type="PROSITE" id="PS50066"/>
    </source>
</evidence>
<dbReference type="FunFam" id="3.40.1810.10:FF:000030">
    <property type="entry name" value="Agamous-like MADS-box protein AGL13"/>
    <property type="match status" value="1"/>
</dbReference>
<keyword evidence="5" id="KW-0539">Nucleus</keyword>
<dbReference type="CDD" id="cd00265">
    <property type="entry name" value="MADS_MEF2_like"/>
    <property type="match status" value="1"/>
</dbReference>
<protein>
    <submittedName>
        <fullName evidence="9">MADS-box transcription factor</fullName>
    </submittedName>
</protein>
<dbReference type="InterPro" id="IPR033896">
    <property type="entry name" value="MEF2-like_N"/>
</dbReference>
<dbReference type="GO" id="GO:0003700">
    <property type="term" value="F:DNA-binding transcription factor activity"/>
    <property type="evidence" value="ECO:0007669"/>
    <property type="project" value="InterPro"/>
</dbReference>
<dbReference type="SMART" id="SM00432">
    <property type="entry name" value="MADS"/>
    <property type="match status" value="1"/>
</dbReference>
<dbReference type="PANTHER" id="PTHR48019">
    <property type="entry name" value="SERUM RESPONSE FACTOR HOMOLOG"/>
    <property type="match status" value="1"/>
</dbReference>
<keyword evidence="4" id="KW-0804">Transcription</keyword>
<dbReference type="PROSITE" id="PS50066">
    <property type="entry name" value="MADS_BOX_2"/>
    <property type="match status" value="1"/>
</dbReference>
<dbReference type="InterPro" id="IPR002487">
    <property type="entry name" value="TF_Kbox"/>
</dbReference>
<evidence type="ECO:0000256" key="4">
    <source>
        <dbReference type="ARBA" id="ARBA00023163"/>
    </source>
</evidence>
<name>A0A4D6KWM5_VIGUN</name>
<dbReference type="Proteomes" id="UP000501690">
    <property type="component" value="Linkage Group LG2"/>
</dbReference>
<feature type="coiled-coil region" evidence="6">
    <location>
        <begin position="123"/>
        <end position="172"/>
    </location>
</feature>
<reference evidence="9 10" key="1">
    <citation type="submission" date="2019-04" db="EMBL/GenBank/DDBJ databases">
        <title>An improved genome assembly and genetic linkage map for asparagus bean, Vigna unguiculata ssp. sesquipedialis.</title>
        <authorList>
            <person name="Xia Q."/>
            <person name="Zhang R."/>
            <person name="Dong Y."/>
        </authorList>
    </citation>
    <scope>NUCLEOTIDE SEQUENCE [LARGE SCALE GENOMIC DNA]</scope>
    <source>
        <tissue evidence="9">Leaf</tissue>
    </source>
</reference>
<feature type="domain" description="MADS-box" evidence="7">
    <location>
        <begin position="1"/>
        <end position="61"/>
    </location>
</feature>
<evidence type="ECO:0000256" key="2">
    <source>
        <dbReference type="ARBA" id="ARBA00023015"/>
    </source>
</evidence>
<dbReference type="Pfam" id="PF01486">
    <property type="entry name" value="K-box"/>
    <property type="match status" value="1"/>
</dbReference>
<dbReference type="PROSITE" id="PS00350">
    <property type="entry name" value="MADS_BOX_1"/>
    <property type="match status" value="1"/>
</dbReference>
<keyword evidence="6" id="KW-0175">Coiled coil</keyword>
<dbReference type="InterPro" id="IPR050142">
    <property type="entry name" value="MADS-box/MEF2_TF"/>
</dbReference>
<dbReference type="PRINTS" id="PR00404">
    <property type="entry name" value="MADSDOMAIN"/>
</dbReference>
<dbReference type="GO" id="GO:0005634">
    <property type="term" value="C:nucleus"/>
    <property type="evidence" value="ECO:0007669"/>
    <property type="project" value="UniProtKB-SubCell"/>
</dbReference>
<evidence type="ECO:0000256" key="1">
    <source>
        <dbReference type="ARBA" id="ARBA00004123"/>
    </source>
</evidence>